<dbReference type="InParanoid" id="A0A409W9S5"/>
<accession>A0A409W9S5</accession>
<sequence>MLRFLNPSWGSSSRYGGAKKSSDDQSKLGYANATSAPILPPELIDPIIDEVARSQDIQSLRACCLAHSTFVFRSQSHLFKTVDLDKWSPREKYHRRFHNLLLTSPHLGAHVRDFRLGDDSEDDYGRDASPWITTSTTLAHTLTLLCRLESISISFNSELTDWHAIPSPTRCAITRIFSLQTLRAVSLDFISSFPPQLLVTLTRLPCLALSNVDVDESAPFYVDRPISTFSENPGLQSLVVKGTSPRTVQVIAYSLGATHSSTLRKLSVGPTFEAGFCEAVCDLLKSKAGGSISSFEWMPPAHLVIPSAPLDITPLTRLRCLKLLINFHNSHKGPFAQAICFLSQLASEYNQVQRISFECHFLQLPCRFNTGGILRRESSTSSTKPASGFDVDTWHYLDRVLSHPAFKELKTVKFELAPSSSVDIDHFRAEMAFKDLGLFTALREKGINVVVQVQSATKLGL</sequence>
<evidence type="ECO:0000313" key="3">
    <source>
        <dbReference type="Proteomes" id="UP000284706"/>
    </source>
</evidence>
<comment type="caution">
    <text evidence="2">The sequence shown here is derived from an EMBL/GenBank/DDBJ whole genome shotgun (WGS) entry which is preliminary data.</text>
</comment>
<dbReference type="EMBL" id="NHYE01005277">
    <property type="protein sequence ID" value="PPQ75244.1"/>
    <property type="molecule type" value="Genomic_DNA"/>
</dbReference>
<dbReference type="SUPFAM" id="SSF52047">
    <property type="entry name" value="RNI-like"/>
    <property type="match status" value="1"/>
</dbReference>
<dbReference type="Proteomes" id="UP000284706">
    <property type="component" value="Unassembled WGS sequence"/>
</dbReference>
<proteinExistence type="predicted"/>
<name>A0A409W9S5_9AGAR</name>
<dbReference type="OrthoDB" id="2932129at2759"/>
<keyword evidence="3" id="KW-1185">Reference proteome</keyword>
<gene>
    <name evidence="2" type="ORF">CVT26_014809</name>
</gene>
<protein>
    <recommendedName>
        <fullName evidence="4">F-box domain-containing protein</fullName>
    </recommendedName>
</protein>
<feature type="region of interest" description="Disordered" evidence="1">
    <location>
        <begin position="1"/>
        <end position="26"/>
    </location>
</feature>
<evidence type="ECO:0008006" key="4">
    <source>
        <dbReference type="Google" id="ProtNLM"/>
    </source>
</evidence>
<dbReference type="AlphaFoldDB" id="A0A409W9S5"/>
<evidence type="ECO:0000313" key="2">
    <source>
        <dbReference type="EMBL" id="PPQ75244.1"/>
    </source>
</evidence>
<evidence type="ECO:0000256" key="1">
    <source>
        <dbReference type="SAM" id="MobiDB-lite"/>
    </source>
</evidence>
<reference evidence="2 3" key="1">
    <citation type="journal article" date="2018" name="Evol. Lett.">
        <title>Horizontal gene cluster transfer increased hallucinogenic mushroom diversity.</title>
        <authorList>
            <person name="Reynolds H.T."/>
            <person name="Vijayakumar V."/>
            <person name="Gluck-Thaler E."/>
            <person name="Korotkin H.B."/>
            <person name="Matheny P.B."/>
            <person name="Slot J.C."/>
        </authorList>
    </citation>
    <scope>NUCLEOTIDE SEQUENCE [LARGE SCALE GENOMIC DNA]</scope>
    <source>
        <strain evidence="2 3">SRW20</strain>
    </source>
</reference>
<organism evidence="2 3">
    <name type="scientific">Gymnopilus dilepis</name>
    <dbReference type="NCBI Taxonomy" id="231916"/>
    <lineage>
        <taxon>Eukaryota</taxon>
        <taxon>Fungi</taxon>
        <taxon>Dikarya</taxon>
        <taxon>Basidiomycota</taxon>
        <taxon>Agaricomycotina</taxon>
        <taxon>Agaricomycetes</taxon>
        <taxon>Agaricomycetidae</taxon>
        <taxon>Agaricales</taxon>
        <taxon>Agaricineae</taxon>
        <taxon>Hymenogastraceae</taxon>
        <taxon>Gymnopilus</taxon>
    </lineage>
</organism>